<evidence type="ECO:0000256" key="1">
    <source>
        <dbReference type="SAM" id="MobiDB-lite"/>
    </source>
</evidence>
<comment type="caution">
    <text evidence="2">The sequence shown here is derived from an EMBL/GenBank/DDBJ whole genome shotgun (WGS) entry which is preliminary data.</text>
</comment>
<evidence type="ECO:0000313" key="3">
    <source>
        <dbReference type="Proteomes" id="UP000176932"/>
    </source>
</evidence>
<dbReference type="EMBL" id="MGEL01000027">
    <property type="protein sequence ID" value="OGL83298.1"/>
    <property type="molecule type" value="Genomic_DNA"/>
</dbReference>
<feature type="region of interest" description="Disordered" evidence="1">
    <location>
        <begin position="1"/>
        <end position="27"/>
    </location>
</feature>
<dbReference type="Proteomes" id="UP000176932">
    <property type="component" value="Unassembled WGS sequence"/>
</dbReference>
<organism evidence="2 3">
    <name type="scientific">Candidatus Uhrbacteria bacterium RIFCSPLOWO2_01_FULL_53_9</name>
    <dbReference type="NCBI Taxonomy" id="1802403"/>
    <lineage>
        <taxon>Bacteria</taxon>
        <taxon>Candidatus Uhriibacteriota</taxon>
    </lineage>
</organism>
<gene>
    <name evidence="2" type="ORF">A3B32_01140</name>
</gene>
<reference evidence="2 3" key="1">
    <citation type="journal article" date="2016" name="Nat. Commun.">
        <title>Thousands of microbial genomes shed light on interconnected biogeochemical processes in an aquifer system.</title>
        <authorList>
            <person name="Anantharaman K."/>
            <person name="Brown C.T."/>
            <person name="Hug L.A."/>
            <person name="Sharon I."/>
            <person name="Castelle C.J."/>
            <person name="Probst A.J."/>
            <person name="Thomas B.C."/>
            <person name="Singh A."/>
            <person name="Wilkins M.J."/>
            <person name="Karaoz U."/>
            <person name="Brodie E.L."/>
            <person name="Williams K.H."/>
            <person name="Hubbard S.S."/>
            <person name="Banfield J.F."/>
        </authorList>
    </citation>
    <scope>NUCLEOTIDE SEQUENCE [LARGE SCALE GENOMIC DNA]</scope>
</reference>
<sequence>MERGKPSESSQEPSPKAERAWKPTTSLDVHIPKDVDLTHADALKIDPSREHHSVPDRKSFTVQDKRRSMSVTLALHIAAGATALTVHERCHTVGLDPTELTGDRQIEALGNTIGERIQHMIETDAHNREVRARLEQTRHDYYDDLLDTYLNPESREYKERRGIPPVEVFAHVDALLHVEAMIAKTQLESLDEDRVQALVREYEDALISRHRENMEIIFQHRYEWTGNVRQDFPMLQKALFQGEDRYFYNPGFEETLYRTGQEQFSEQLQTGLVNCQVARITPMALFEIYQHHELPTDDLENVRVVTWSDHVFSGYEHPETHETFTLMEGSFGTPEWPGLHPPSAQDAGVALSAASHLAIYLQEHKPTSEERQRLATLIPNDLGMFSSEPLPTEAVEFGHYEEIVAGGRPASETIRVRELEEQQAETITEQTEGYAKSVVSKLLERYLQESADHYSPFGSTVILPPWIHSDAVRTLITENGAWELARDKTREAVYRTLLLDGQFSQVFVDRAMERGVAEWQENQKWDKEHPDNLSMARFILGQCKINPLAARIAFQLRNEDWFLPTLELLITENIEIVKQALAEEGSLQAGNGAPVFYTIVTSDAVMVIGLLDDLAQEYKSEYGEEAINPFSQKAERMRRALAPLQEHVGVSGLTLDQIQTLPQEEFRRHMTDDVQDATNVSGIVLGARAAKHEWAVLERLEQDPEQYAQLLLQGLDRSNMTELSEFAIHANVIERVVKKRPDLLTSFQTYATEALRRIHDDALQDELAGGYVYLGSQNILRKQLELHRSASWLRPVMESEWRRVHARRPFSDFDIHYARLDRFGIDTVLPKSQLFFVDSGIPFETTRDGARAFQVHTERNEDVDALVREVYLASDKQKDRLGLLLLFHEHTHLVPPVTKEQLLPEDLAFIEAVPDSESFGIVRGLGEASLRRYACNLKPFYAPQTIDITHELRQNPENPDLEKYDRWGGMNPDLGLQYAEQWVAYRALAPVTP</sequence>
<evidence type="ECO:0000313" key="2">
    <source>
        <dbReference type="EMBL" id="OGL83298.1"/>
    </source>
</evidence>
<protein>
    <submittedName>
        <fullName evidence="2">Uncharacterized protein</fullName>
    </submittedName>
</protein>
<accession>A0A1F7UZS7</accession>
<name>A0A1F7UZS7_9BACT</name>
<proteinExistence type="predicted"/>
<dbReference type="AlphaFoldDB" id="A0A1F7UZS7"/>